<evidence type="ECO:0000313" key="2">
    <source>
        <dbReference type="EMBL" id="CAH0101366.1"/>
    </source>
</evidence>
<proteinExistence type="predicted"/>
<evidence type="ECO:0000256" key="1">
    <source>
        <dbReference type="SAM" id="SignalP"/>
    </source>
</evidence>
<gene>
    <name evidence="2" type="ORF">DGAL_LOCUS3697</name>
</gene>
<evidence type="ECO:0000313" key="3">
    <source>
        <dbReference type="Proteomes" id="UP000789390"/>
    </source>
</evidence>
<sequence length="282" mass="32262">MQPLVIFLFLVIVAVSHQQYHPHIVMVMRPRMSPIISHPDEFRNHLNYRYYGDKLFNPVRWPVFILSPKQFETRADSNRFVQIHPRIKNYLSPDDVIISESDDEEQQERIIQQDPRFLLNILPRKSTATTATFTITSTCTSLTVSTCVPRANFRPVAPAVIPNCRRKRELESDDHQQFSIVPTKVLPVMTTERPILPDSREFSTLIASSKEEDVVLQSDEEQGTGRRKERFLHYFFSNSVASTTITIWSVVSTTLTQTFVPRANFLCIPPGTVICSVAAAGK</sequence>
<feature type="signal peptide" evidence="1">
    <location>
        <begin position="1"/>
        <end position="18"/>
    </location>
</feature>
<name>A0A8J2WE93_9CRUS</name>
<dbReference type="AlphaFoldDB" id="A0A8J2WE93"/>
<comment type="caution">
    <text evidence="2">The sequence shown here is derived from an EMBL/GenBank/DDBJ whole genome shotgun (WGS) entry which is preliminary data.</text>
</comment>
<dbReference type="Proteomes" id="UP000789390">
    <property type="component" value="Unassembled WGS sequence"/>
</dbReference>
<reference evidence="2" key="1">
    <citation type="submission" date="2021-11" db="EMBL/GenBank/DDBJ databases">
        <authorList>
            <person name="Schell T."/>
        </authorList>
    </citation>
    <scope>NUCLEOTIDE SEQUENCE</scope>
    <source>
        <strain evidence="2">M5</strain>
    </source>
</reference>
<organism evidence="2 3">
    <name type="scientific">Daphnia galeata</name>
    <dbReference type="NCBI Taxonomy" id="27404"/>
    <lineage>
        <taxon>Eukaryota</taxon>
        <taxon>Metazoa</taxon>
        <taxon>Ecdysozoa</taxon>
        <taxon>Arthropoda</taxon>
        <taxon>Crustacea</taxon>
        <taxon>Branchiopoda</taxon>
        <taxon>Diplostraca</taxon>
        <taxon>Cladocera</taxon>
        <taxon>Anomopoda</taxon>
        <taxon>Daphniidae</taxon>
        <taxon>Daphnia</taxon>
    </lineage>
</organism>
<keyword evidence="1" id="KW-0732">Signal</keyword>
<protein>
    <submittedName>
        <fullName evidence="2">Uncharacterized protein</fullName>
    </submittedName>
</protein>
<keyword evidence="3" id="KW-1185">Reference proteome</keyword>
<dbReference type="EMBL" id="CAKKLH010000057">
    <property type="protein sequence ID" value="CAH0101366.1"/>
    <property type="molecule type" value="Genomic_DNA"/>
</dbReference>
<dbReference type="OrthoDB" id="6360243at2759"/>
<feature type="chain" id="PRO_5035324511" evidence="1">
    <location>
        <begin position="19"/>
        <end position="282"/>
    </location>
</feature>
<accession>A0A8J2WE93</accession>